<protein>
    <recommendedName>
        <fullName evidence="3">Major capsid protein</fullName>
    </recommendedName>
    <alternativeName>
        <fullName evidence="3">Major head protein</fullName>
    </alternativeName>
</protein>
<sequence>MDIFSTNVLAKVVERLHTPSSFLLDTFFPNVQTSDKEEIFFDVTDSKPHISPFVSPLLPGKVVDSGGYQTKSFKPAYVKDKRRFDANIPYKRVAGEIIGGSLSPAQRYERALATTLTDQLENLTRREEVMAAEILRTGQVVVSGDGYPSTTVNFGRDAALTKALTGSATWETVAVNPIEDLEDWADLVQTKSGMIAKTVIMDPEAWKIFRSKDDVKKFLDYRRGTNNTLNVDPFIRGENSKVRYVGSIGDFDIYVYNDIYINDAGVESKLLPAKTVIMGAKDGLEGTRCYGAIHDEKANWTAHRYFTKSWVEEDPSVRWLLLQSAPLVVPYRPNASFCATIG</sequence>
<comment type="function">
    <text evidence="3">Assembles to form an icosahedral capsid. The assembly is primed by the interaction between capsid assembly protease and portal dodecamer, and major capsid proteins assemble cooperatively to form the procapsid with the help of capsid scaffolding protein. Major capsid protein forms hexons and pentons of the icosahedron. Viral genomic DNA is packaged into the procapsid through the portal vertex. The packaging triggers a dramatic reconfiguration of the capsid shell.</text>
</comment>
<keyword evidence="1 3" id="KW-0167">Capsid protein</keyword>
<name>A0A8S5NJV8_9CAUD</name>
<evidence type="ECO:0000256" key="2">
    <source>
        <dbReference type="ARBA" id="ARBA00023200"/>
    </source>
</evidence>
<dbReference type="HAMAP" id="MF_04133">
    <property type="entry name" value="CAPSID_LAMBDA"/>
    <property type="match status" value="1"/>
</dbReference>
<accession>A0A8S5NJV8</accession>
<evidence type="ECO:0000256" key="1">
    <source>
        <dbReference type="ARBA" id="ARBA00022561"/>
    </source>
</evidence>
<keyword evidence="2 3" id="KW-1035">Host cytoplasm</keyword>
<dbReference type="GO" id="GO:0019028">
    <property type="term" value="C:viral capsid"/>
    <property type="evidence" value="ECO:0007669"/>
    <property type="project" value="UniProtKB-UniRule"/>
</dbReference>
<dbReference type="Pfam" id="PF03864">
    <property type="entry name" value="Phage_cap_E"/>
    <property type="match status" value="1"/>
</dbReference>
<reference evidence="4" key="1">
    <citation type="journal article" date="2021" name="Proc. Natl. Acad. Sci. U.S.A.">
        <title>A Catalog of Tens of Thousands of Viruses from Human Metagenomes Reveals Hidden Associations with Chronic Diseases.</title>
        <authorList>
            <person name="Tisza M.J."/>
            <person name="Buck C.B."/>
        </authorList>
    </citation>
    <scope>NUCLEOTIDE SEQUENCE</scope>
    <source>
        <strain evidence="4">CtrKX6</strain>
    </source>
</reference>
<organism evidence="4">
    <name type="scientific">Siphoviridae sp. ctrKX6</name>
    <dbReference type="NCBI Taxonomy" id="2826476"/>
    <lineage>
        <taxon>Viruses</taxon>
        <taxon>Duplodnaviria</taxon>
        <taxon>Heunggongvirae</taxon>
        <taxon>Uroviricota</taxon>
        <taxon>Caudoviricetes</taxon>
    </lineage>
</organism>
<evidence type="ECO:0000313" key="4">
    <source>
        <dbReference type="EMBL" id="DAD94644.1"/>
    </source>
</evidence>
<keyword evidence="3" id="KW-0426">Late protein</keyword>
<evidence type="ECO:0000256" key="3">
    <source>
        <dbReference type="HAMAP-Rule" id="MF_04133"/>
    </source>
</evidence>
<keyword evidence="3" id="KW-0946">Virion</keyword>
<dbReference type="Gene3D" id="3.15.30.10">
    <property type="entry name" value="putative capsid protein of prophage domain like"/>
    <property type="match status" value="1"/>
</dbReference>
<dbReference type="GO" id="GO:0030430">
    <property type="term" value="C:host cell cytoplasm"/>
    <property type="evidence" value="ECO:0007669"/>
    <property type="project" value="UniProtKB-SubCell"/>
</dbReference>
<comment type="subcellular location">
    <subcellularLocation>
        <location evidence="3">Virion</location>
    </subcellularLocation>
    <subcellularLocation>
        <location evidence="3">Host cytoplasm</location>
    </subcellularLocation>
    <text evidence="3">Forms the capsid icosahedric shell.</text>
</comment>
<dbReference type="Gene3D" id="3.30.1930.10">
    <property type="entry name" value="capsid protein of prophage domain"/>
    <property type="match status" value="1"/>
</dbReference>
<dbReference type="EMBL" id="BK015179">
    <property type="protein sequence ID" value="DAD94644.1"/>
    <property type="molecule type" value="Genomic_DNA"/>
</dbReference>
<comment type="similarity">
    <text evidence="3">Belongs to the lambda phage major capsid protein family.</text>
</comment>
<proteinExistence type="inferred from homology"/>
<comment type="subunit">
    <text evidence="3">Homomultimer.</text>
</comment>
<dbReference type="InterPro" id="IPR005564">
    <property type="entry name" value="Major_capsid_GpE"/>
</dbReference>